<evidence type="ECO:0000313" key="5">
    <source>
        <dbReference type="EMBL" id="PVD33076.1"/>
    </source>
</evidence>
<feature type="domain" description="Rad60/SUMO-like" evidence="4">
    <location>
        <begin position="296"/>
        <end position="365"/>
    </location>
</feature>
<dbReference type="Pfam" id="PF11976">
    <property type="entry name" value="Rad60-SLD"/>
    <property type="match status" value="1"/>
</dbReference>
<dbReference type="Proteomes" id="UP000245119">
    <property type="component" value="Linkage Group LG4"/>
</dbReference>
<dbReference type="OrthoDB" id="442921at2759"/>
<dbReference type="InterPro" id="IPR022617">
    <property type="entry name" value="Rad60/SUMO-like_dom"/>
</dbReference>
<proteinExistence type="predicted"/>
<comment type="subcellular location">
    <subcellularLocation>
        <location evidence="1">Nucleus</location>
    </subcellularLocation>
</comment>
<dbReference type="EMBL" id="PZQS01000004">
    <property type="protein sequence ID" value="PVD33076.1"/>
    <property type="molecule type" value="Genomic_DNA"/>
</dbReference>
<keyword evidence="2" id="KW-0539">Nucleus</keyword>
<dbReference type="InterPro" id="IPR052324">
    <property type="entry name" value="NFATC2-Int_DNA_Repair"/>
</dbReference>
<dbReference type="CDD" id="cd01763">
    <property type="entry name" value="Ubl_SUMO_like"/>
    <property type="match status" value="1"/>
</dbReference>
<sequence>MGQESCTVPKKVLCEQSNHPPSKAHDFLDRDLLAGTNKELQDFTNRHFKCIWNGDQHHKEQSYGQWQWQSRDLYERVQLQEVSSFKYLRATLSHNNSGNDAGLHQEVGRCLQSPSVLPSSPTVAESLAEAELEKEDSLLHAEPSIIVEDGPPSPPPSSHLSKRHKSLTKGIKTALDTLTSAKGDLLKNTIVSPIVVEESPVKRKDSMIVKVRYMSDVHRFEMASTELFHKLQSQMASLLCTSEDRIGLYLYDTRIGPTETPQSKSLKLADIIECHVLCPGKFDSEADSVPSADTVRILMQCPKSRNNSHLLIKKYQPFRVMMEQYAQQRGKVLDAFKFKFDGDALDPDALPMDMDLEDGDTIDVIELV</sequence>
<dbReference type="InterPro" id="IPR029071">
    <property type="entry name" value="Ubiquitin-like_domsf"/>
</dbReference>
<keyword evidence="6" id="KW-1185">Reference proteome</keyword>
<evidence type="ECO:0000256" key="2">
    <source>
        <dbReference type="ARBA" id="ARBA00023242"/>
    </source>
</evidence>
<dbReference type="AlphaFoldDB" id="A0A2T7PI20"/>
<dbReference type="PANTHER" id="PTHR47187:SF1">
    <property type="entry name" value="NFATC2-INTERACTING PROTEIN"/>
    <property type="match status" value="1"/>
</dbReference>
<protein>
    <recommendedName>
        <fullName evidence="4">Rad60/SUMO-like domain-containing protein</fullName>
    </recommendedName>
</protein>
<organism evidence="5 6">
    <name type="scientific">Pomacea canaliculata</name>
    <name type="common">Golden apple snail</name>
    <dbReference type="NCBI Taxonomy" id="400727"/>
    <lineage>
        <taxon>Eukaryota</taxon>
        <taxon>Metazoa</taxon>
        <taxon>Spiralia</taxon>
        <taxon>Lophotrochozoa</taxon>
        <taxon>Mollusca</taxon>
        <taxon>Gastropoda</taxon>
        <taxon>Caenogastropoda</taxon>
        <taxon>Architaenioglossa</taxon>
        <taxon>Ampullarioidea</taxon>
        <taxon>Ampullariidae</taxon>
        <taxon>Pomacea</taxon>
    </lineage>
</organism>
<comment type="caution">
    <text evidence="5">The sequence shown here is derived from an EMBL/GenBank/DDBJ whole genome shotgun (WGS) entry which is preliminary data.</text>
</comment>
<dbReference type="STRING" id="400727.A0A2T7PI20"/>
<dbReference type="Gene3D" id="3.10.20.90">
    <property type="entry name" value="Phosphatidylinositol 3-kinase Catalytic Subunit, Chain A, domain 1"/>
    <property type="match status" value="2"/>
</dbReference>
<dbReference type="PANTHER" id="PTHR47187">
    <property type="entry name" value="NFATC2-INTERACTING PROTEIN"/>
    <property type="match status" value="1"/>
</dbReference>
<accession>A0A2T7PI20</accession>
<evidence type="ECO:0000259" key="4">
    <source>
        <dbReference type="Pfam" id="PF11976"/>
    </source>
</evidence>
<evidence type="ECO:0000256" key="1">
    <source>
        <dbReference type="ARBA" id="ARBA00004123"/>
    </source>
</evidence>
<dbReference type="GO" id="GO:0005634">
    <property type="term" value="C:nucleus"/>
    <property type="evidence" value="ECO:0007669"/>
    <property type="project" value="UniProtKB-SubCell"/>
</dbReference>
<reference evidence="5 6" key="1">
    <citation type="submission" date="2018-04" db="EMBL/GenBank/DDBJ databases">
        <title>The genome of golden apple snail Pomacea canaliculata provides insight into stress tolerance and invasive adaptation.</title>
        <authorList>
            <person name="Liu C."/>
            <person name="Liu B."/>
            <person name="Ren Y."/>
            <person name="Zhang Y."/>
            <person name="Wang H."/>
            <person name="Li S."/>
            <person name="Jiang F."/>
            <person name="Yin L."/>
            <person name="Zhang G."/>
            <person name="Qian W."/>
            <person name="Fan W."/>
        </authorList>
    </citation>
    <scope>NUCLEOTIDE SEQUENCE [LARGE SCALE GENOMIC DNA]</scope>
    <source>
        <strain evidence="5">SZHN2017</strain>
        <tissue evidence="5">Muscle</tissue>
    </source>
</reference>
<evidence type="ECO:0000256" key="3">
    <source>
        <dbReference type="SAM" id="MobiDB-lite"/>
    </source>
</evidence>
<feature type="region of interest" description="Disordered" evidence="3">
    <location>
        <begin position="145"/>
        <end position="166"/>
    </location>
</feature>
<evidence type="ECO:0000313" key="6">
    <source>
        <dbReference type="Proteomes" id="UP000245119"/>
    </source>
</evidence>
<dbReference type="SUPFAM" id="SSF54236">
    <property type="entry name" value="Ubiquitin-like"/>
    <property type="match status" value="2"/>
</dbReference>
<dbReference type="GO" id="GO:0045944">
    <property type="term" value="P:positive regulation of transcription by RNA polymerase II"/>
    <property type="evidence" value="ECO:0007669"/>
    <property type="project" value="TreeGrafter"/>
</dbReference>
<name>A0A2T7PI20_POMCA</name>
<gene>
    <name evidence="5" type="ORF">C0Q70_08525</name>
</gene>